<protein>
    <recommendedName>
        <fullName evidence="12">Deoxycytidylate deaminase</fullName>
        <ecNumber evidence="7">3.5.4.12</ecNumber>
    </recommendedName>
    <alternativeName>
        <fullName evidence="8">dCMP deaminase</fullName>
    </alternativeName>
</protein>
<dbReference type="Proteomes" id="UP000265160">
    <property type="component" value="Unplaced"/>
</dbReference>
<keyword evidence="3" id="KW-0479">Metal-binding</keyword>
<proteinExistence type="inferred from homology"/>
<dbReference type="STRING" id="106582.ENSMZEP00005037447"/>
<evidence type="ECO:0000313" key="15">
    <source>
        <dbReference type="Proteomes" id="UP000265160"/>
    </source>
</evidence>
<comment type="catalytic activity">
    <reaction evidence="10">
        <text>dCMP + H2O + H(+) = dUMP + NH4(+)</text>
        <dbReference type="Rhea" id="RHEA:22924"/>
        <dbReference type="ChEBI" id="CHEBI:15377"/>
        <dbReference type="ChEBI" id="CHEBI:15378"/>
        <dbReference type="ChEBI" id="CHEBI:28938"/>
        <dbReference type="ChEBI" id="CHEBI:57566"/>
        <dbReference type="ChEBI" id="CHEBI:246422"/>
        <dbReference type="EC" id="3.5.4.12"/>
    </reaction>
    <physiologicalReaction direction="left-to-right" evidence="10">
        <dbReference type="Rhea" id="RHEA:22925"/>
    </physiologicalReaction>
</comment>
<dbReference type="CDD" id="cd01286">
    <property type="entry name" value="deoxycytidylate_deaminase"/>
    <property type="match status" value="1"/>
</dbReference>
<keyword evidence="6" id="KW-0862">Zinc</keyword>
<dbReference type="GO" id="GO:0008270">
    <property type="term" value="F:zinc ion binding"/>
    <property type="evidence" value="ECO:0007669"/>
    <property type="project" value="InterPro"/>
</dbReference>
<evidence type="ECO:0000256" key="5">
    <source>
        <dbReference type="ARBA" id="ARBA00022801"/>
    </source>
</evidence>
<dbReference type="InterPro" id="IPR002125">
    <property type="entry name" value="CMP_dCMP_dom"/>
</dbReference>
<dbReference type="PANTHER" id="PTHR11086:SF18">
    <property type="entry name" value="DEOXYCYTIDYLATE DEAMINASE"/>
    <property type="match status" value="1"/>
</dbReference>
<organism evidence="14 15">
    <name type="scientific">Maylandia zebra</name>
    <name type="common">zebra mbuna</name>
    <dbReference type="NCBI Taxonomy" id="106582"/>
    <lineage>
        <taxon>Eukaryota</taxon>
        <taxon>Metazoa</taxon>
        <taxon>Chordata</taxon>
        <taxon>Craniata</taxon>
        <taxon>Vertebrata</taxon>
        <taxon>Euteleostomi</taxon>
        <taxon>Actinopterygii</taxon>
        <taxon>Neopterygii</taxon>
        <taxon>Teleostei</taxon>
        <taxon>Neoteleostei</taxon>
        <taxon>Acanthomorphata</taxon>
        <taxon>Ovalentaria</taxon>
        <taxon>Cichlomorphae</taxon>
        <taxon>Cichliformes</taxon>
        <taxon>Cichlidae</taxon>
        <taxon>African cichlids</taxon>
        <taxon>Pseudocrenilabrinae</taxon>
        <taxon>Haplochromini</taxon>
        <taxon>Maylandia</taxon>
        <taxon>Maylandia zebra complex</taxon>
    </lineage>
</organism>
<keyword evidence="15" id="KW-1185">Reference proteome</keyword>
<comment type="function">
    <text evidence="11">Catalyzes the deamination of dCMP to dUMP, providing the nucleoside monophosphate substrate for the thymidylate synthase/TYMS. Also, part of a nucleotide salvage pathway that eliminates epigenetically modified 5-hydroxymethyl-dCMP (hmdCMP) in a two-step process entailing deamination to cytotoxic 5-hydroxymethyl-dUMP (hmdUMP), followed by its hydrolysis into 5-hydroxymethyluracil (hmU) and 2-deoxy-D-ribose 5-phosphate (deoxyribosephosphate). Catalyzes the first step in that pathway, the deamination of 5-hydroxymethyl-dCMP (hmdCMP).</text>
</comment>
<dbReference type="GO" id="GO:0004132">
    <property type="term" value="F:dCMP deaminase activity"/>
    <property type="evidence" value="ECO:0007669"/>
    <property type="project" value="UniProtKB-EC"/>
</dbReference>
<dbReference type="InterPro" id="IPR015517">
    <property type="entry name" value="dCMP_deaminase-rel"/>
</dbReference>
<evidence type="ECO:0000256" key="12">
    <source>
        <dbReference type="ARBA" id="ARBA00071582"/>
    </source>
</evidence>
<comment type="similarity">
    <text evidence="2">Belongs to the cytidine and deoxycytidylate deaminase family.</text>
</comment>
<evidence type="ECO:0000256" key="11">
    <source>
        <dbReference type="ARBA" id="ARBA00059334"/>
    </source>
</evidence>
<dbReference type="InterPro" id="IPR035105">
    <property type="entry name" value="Deoxycytidylate_deaminase_dom"/>
</dbReference>
<comment type="cofactor">
    <cofactor evidence="1">
        <name>Zn(2+)</name>
        <dbReference type="ChEBI" id="CHEBI:29105"/>
    </cofactor>
</comment>
<dbReference type="SUPFAM" id="SSF53927">
    <property type="entry name" value="Cytidine deaminase-like"/>
    <property type="match status" value="1"/>
</dbReference>
<evidence type="ECO:0000256" key="4">
    <source>
        <dbReference type="ARBA" id="ARBA00022727"/>
    </source>
</evidence>
<dbReference type="Gene3D" id="3.40.140.10">
    <property type="entry name" value="Cytidine Deaminase, domain 2"/>
    <property type="match status" value="1"/>
</dbReference>
<sequence>MHHPGETKKTDFLVDTDYFMAVAVLSAQRSKDPNTQVGACLVNQDNKIVGTGHNCMPNDCEGKLPWNREGAKLDTKYIYVCHAELNAIVNASANADVKGCTMYVTLFPCNECAKLIIQAGLKEVVYLCDKYHARPETIASKKMLDRAGIPYSGWEVLSNIVFILDSIRLSDTTLRESSSIPTTLLALRISLLSLLASATLSLLPQHATA</sequence>
<accession>A0A3P9DT71</accession>
<dbReference type="GO" id="GO:0009165">
    <property type="term" value="P:nucleotide biosynthetic process"/>
    <property type="evidence" value="ECO:0007669"/>
    <property type="project" value="UniProtKB-KW"/>
</dbReference>
<evidence type="ECO:0000256" key="2">
    <source>
        <dbReference type="ARBA" id="ARBA00006576"/>
    </source>
</evidence>
<dbReference type="PANTHER" id="PTHR11086">
    <property type="entry name" value="DEOXYCYTIDYLATE DEAMINASE-RELATED"/>
    <property type="match status" value="1"/>
</dbReference>
<dbReference type="GeneTree" id="ENSGT00940000153676"/>
<dbReference type="InterPro" id="IPR016192">
    <property type="entry name" value="APOBEC/CMP_deaminase_Zn-bd"/>
</dbReference>
<reference evidence="14" key="1">
    <citation type="submission" date="2025-08" db="UniProtKB">
        <authorList>
            <consortium name="Ensembl"/>
        </authorList>
    </citation>
    <scope>IDENTIFICATION</scope>
</reference>
<dbReference type="GO" id="GO:0005737">
    <property type="term" value="C:cytoplasm"/>
    <property type="evidence" value="ECO:0007669"/>
    <property type="project" value="TreeGrafter"/>
</dbReference>
<evidence type="ECO:0000256" key="10">
    <source>
        <dbReference type="ARBA" id="ARBA00051515"/>
    </source>
</evidence>
<keyword evidence="4" id="KW-0545">Nucleotide biosynthesis</keyword>
<dbReference type="Ensembl" id="ENSMZET00005038753.1">
    <property type="protein sequence ID" value="ENSMZEP00005037447.1"/>
    <property type="gene ID" value="ENSMZEG00005027923.1"/>
</dbReference>
<feature type="domain" description="CMP/dCMP-type deaminase" evidence="13">
    <location>
        <begin position="14"/>
        <end position="151"/>
    </location>
</feature>
<dbReference type="PROSITE" id="PS51747">
    <property type="entry name" value="CYT_DCMP_DEAMINASES_2"/>
    <property type="match status" value="1"/>
</dbReference>
<evidence type="ECO:0000256" key="6">
    <source>
        <dbReference type="ARBA" id="ARBA00022833"/>
    </source>
</evidence>
<evidence type="ECO:0000313" key="14">
    <source>
        <dbReference type="Ensembl" id="ENSMZEP00005037447.1"/>
    </source>
</evidence>
<dbReference type="PROSITE" id="PS00903">
    <property type="entry name" value="CYT_DCMP_DEAMINASES_1"/>
    <property type="match status" value="1"/>
</dbReference>
<evidence type="ECO:0000256" key="9">
    <source>
        <dbReference type="ARBA" id="ARBA00050096"/>
    </source>
</evidence>
<evidence type="ECO:0000256" key="7">
    <source>
        <dbReference type="ARBA" id="ARBA00038938"/>
    </source>
</evidence>
<keyword evidence="5" id="KW-0378">Hydrolase</keyword>
<evidence type="ECO:0000256" key="3">
    <source>
        <dbReference type="ARBA" id="ARBA00022723"/>
    </source>
</evidence>
<dbReference type="AlphaFoldDB" id="A0A3P9DT71"/>
<dbReference type="FunFam" id="3.40.140.10:FF:000021">
    <property type="entry name" value="Deoxycytidylate deaminase"/>
    <property type="match status" value="1"/>
</dbReference>
<dbReference type="EC" id="3.5.4.12" evidence="7"/>
<name>A0A3P9DT71_9CICH</name>
<evidence type="ECO:0000256" key="1">
    <source>
        <dbReference type="ARBA" id="ARBA00001947"/>
    </source>
</evidence>
<dbReference type="Pfam" id="PF00383">
    <property type="entry name" value="dCMP_cyt_deam_1"/>
    <property type="match status" value="1"/>
</dbReference>
<dbReference type="InterPro" id="IPR016193">
    <property type="entry name" value="Cytidine_deaminase-like"/>
</dbReference>
<evidence type="ECO:0000259" key="13">
    <source>
        <dbReference type="PROSITE" id="PS51747"/>
    </source>
</evidence>
<evidence type="ECO:0000256" key="8">
    <source>
        <dbReference type="ARBA" id="ARBA00041763"/>
    </source>
</evidence>
<comment type="catalytic activity">
    <reaction evidence="9">
        <text>5-hydroxymethyl-dCMP + H2O + H(+) = 5-hydroxymethyl-dUMP + NH4(+)</text>
        <dbReference type="Rhea" id="RHEA:77175"/>
        <dbReference type="ChEBI" id="CHEBI:15377"/>
        <dbReference type="ChEBI" id="CHEBI:15378"/>
        <dbReference type="ChEBI" id="CHEBI:28938"/>
        <dbReference type="ChEBI" id="CHEBI:57962"/>
        <dbReference type="ChEBI" id="CHEBI:90409"/>
    </reaction>
    <physiologicalReaction direction="left-to-right" evidence="9">
        <dbReference type="Rhea" id="RHEA:77176"/>
    </physiologicalReaction>
</comment>
<reference evidence="14" key="2">
    <citation type="submission" date="2025-09" db="UniProtKB">
        <authorList>
            <consortium name="Ensembl"/>
        </authorList>
    </citation>
    <scope>IDENTIFICATION</scope>
</reference>